<keyword evidence="9" id="KW-1185">Reference proteome</keyword>
<dbReference type="SUPFAM" id="SSF53850">
    <property type="entry name" value="Periplasmic binding protein-like II"/>
    <property type="match status" value="1"/>
</dbReference>
<dbReference type="Gene3D" id="3.40.190.10">
    <property type="entry name" value="Periplasmic binding protein-like II"/>
    <property type="match status" value="2"/>
</dbReference>
<evidence type="ECO:0000256" key="6">
    <source>
        <dbReference type="SAM" id="SignalP"/>
    </source>
</evidence>
<dbReference type="InterPro" id="IPR005673">
    <property type="entry name" value="ABC_phos-bd_PstS"/>
</dbReference>
<organism evidence="8 9">
    <name type="scientific">Georgenia deserti</name>
    <dbReference type="NCBI Taxonomy" id="2093781"/>
    <lineage>
        <taxon>Bacteria</taxon>
        <taxon>Bacillati</taxon>
        <taxon>Actinomycetota</taxon>
        <taxon>Actinomycetes</taxon>
        <taxon>Micrococcales</taxon>
        <taxon>Bogoriellaceae</taxon>
        <taxon>Georgenia</taxon>
    </lineage>
</organism>
<dbReference type="PANTHER" id="PTHR42996:SF1">
    <property type="entry name" value="PHOSPHATE-BINDING PROTEIN PSTS"/>
    <property type="match status" value="1"/>
</dbReference>
<evidence type="ECO:0000313" key="9">
    <source>
        <dbReference type="Proteomes" id="UP001597277"/>
    </source>
</evidence>
<dbReference type="InterPro" id="IPR050962">
    <property type="entry name" value="Phosphate-bind_PstS"/>
</dbReference>
<proteinExistence type="inferred from homology"/>
<dbReference type="PROSITE" id="PS51257">
    <property type="entry name" value="PROKAR_LIPOPROTEIN"/>
    <property type="match status" value="1"/>
</dbReference>
<feature type="chain" id="PRO_5047069599" description="Phosphate-binding protein" evidence="6">
    <location>
        <begin position="27"/>
        <end position="386"/>
    </location>
</feature>
<evidence type="ECO:0000313" key="8">
    <source>
        <dbReference type="EMBL" id="MFD1716363.1"/>
    </source>
</evidence>
<comment type="caution">
    <text evidence="8">The sequence shown here is derived from an EMBL/GenBank/DDBJ whole genome shotgun (WGS) entry which is preliminary data.</text>
</comment>
<dbReference type="Proteomes" id="UP001597277">
    <property type="component" value="Unassembled WGS sequence"/>
</dbReference>
<dbReference type="InterPro" id="IPR024370">
    <property type="entry name" value="PBP_domain"/>
</dbReference>
<dbReference type="NCBIfam" id="TIGR00975">
    <property type="entry name" value="3a0107s03"/>
    <property type="match status" value="1"/>
</dbReference>
<feature type="region of interest" description="Disordered" evidence="5">
    <location>
        <begin position="187"/>
        <end position="206"/>
    </location>
</feature>
<evidence type="ECO:0000256" key="3">
    <source>
        <dbReference type="ARBA" id="ARBA00022592"/>
    </source>
</evidence>
<dbReference type="Pfam" id="PF12849">
    <property type="entry name" value="PBP_like_2"/>
    <property type="match status" value="1"/>
</dbReference>
<feature type="domain" description="PBP" evidence="7">
    <location>
        <begin position="59"/>
        <end position="352"/>
    </location>
</feature>
<dbReference type="RefSeq" id="WP_388001808.1">
    <property type="nucleotide sequence ID" value="NZ_JBHUEE010000001.1"/>
</dbReference>
<evidence type="ECO:0000256" key="5">
    <source>
        <dbReference type="SAM" id="MobiDB-lite"/>
    </source>
</evidence>
<keyword evidence="6" id="KW-0732">Signal</keyword>
<sequence>MTVKLAGSRRLAGVAAISALALTLAACGGDSSGSEAGGDDGGEQTEEGGDDGEAMDLSGELPGAGASTQENAMAGWIAGFNEQYPDVAVNYDPVGSGSGREQFISGATLFGGSDSHFSEEELEQASERCFGGEVLELPMYISPIAVAYNLPDVGVENLNITPDALAGIFNGDITSWDDPAIADENPDANLPSTEITPVHRSDESGTTENFTEYLHEAAPDTWTDEASETWPIQGGQSGAQTSGVVQVLESAEGTIGYVDASQVPEGMGTVAIGVGEEFVPYSAEAAAAVVDASPMTDDATDLRLTFELDRATQESGVYPIVLVSYDFACSTYDDESDANNVAEFLRYVASEEGQERAADPSVAGSAPISDDLRSQIEAAIDQIGVA</sequence>
<dbReference type="CDD" id="cd13565">
    <property type="entry name" value="PBP2_PstS"/>
    <property type="match status" value="1"/>
</dbReference>
<feature type="compositionally biased region" description="Acidic residues" evidence="5">
    <location>
        <begin position="37"/>
        <end position="54"/>
    </location>
</feature>
<name>A0ABW4KYW7_9MICO</name>
<protein>
    <recommendedName>
        <fullName evidence="4">Phosphate-binding protein</fullName>
    </recommendedName>
</protein>
<evidence type="ECO:0000259" key="7">
    <source>
        <dbReference type="Pfam" id="PF12849"/>
    </source>
</evidence>
<accession>A0ABW4KYW7</accession>
<comment type="similarity">
    <text evidence="1 4">Belongs to the PstS family.</text>
</comment>
<dbReference type="PIRSF" id="PIRSF002756">
    <property type="entry name" value="PstS"/>
    <property type="match status" value="1"/>
</dbReference>
<dbReference type="EMBL" id="JBHUEE010000001">
    <property type="protein sequence ID" value="MFD1716363.1"/>
    <property type="molecule type" value="Genomic_DNA"/>
</dbReference>
<keyword evidence="3 4" id="KW-0592">Phosphate transport</keyword>
<gene>
    <name evidence="8" type="primary">pstS</name>
    <name evidence="8" type="ORF">ACFSE6_00830</name>
</gene>
<evidence type="ECO:0000256" key="4">
    <source>
        <dbReference type="PIRNR" id="PIRNR002756"/>
    </source>
</evidence>
<feature type="region of interest" description="Disordered" evidence="5">
    <location>
        <begin position="30"/>
        <end position="66"/>
    </location>
</feature>
<feature type="signal peptide" evidence="6">
    <location>
        <begin position="1"/>
        <end position="26"/>
    </location>
</feature>
<reference evidence="9" key="1">
    <citation type="journal article" date="2019" name="Int. J. Syst. Evol. Microbiol.">
        <title>The Global Catalogue of Microorganisms (GCM) 10K type strain sequencing project: providing services to taxonomists for standard genome sequencing and annotation.</title>
        <authorList>
            <consortium name="The Broad Institute Genomics Platform"/>
            <consortium name="The Broad Institute Genome Sequencing Center for Infectious Disease"/>
            <person name="Wu L."/>
            <person name="Ma J."/>
        </authorList>
    </citation>
    <scope>NUCLEOTIDE SEQUENCE [LARGE SCALE GENOMIC DNA]</scope>
    <source>
        <strain evidence="9">JCM 17130</strain>
    </source>
</reference>
<dbReference type="PANTHER" id="PTHR42996">
    <property type="entry name" value="PHOSPHATE-BINDING PROTEIN PSTS"/>
    <property type="match status" value="1"/>
</dbReference>
<keyword evidence="2 4" id="KW-0813">Transport</keyword>
<evidence type="ECO:0000256" key="2">
    <source>
        <dbReference type="ARBA" id="ARBA00022448"/>
    </source>
</evidence>
<evidence type="ECO:0000256" key="1">
    <source>
        <dbReference type="ARBA" id="ARBA00008725"/>
    </source>
</evidence>